<name>A0ABZ1AXK6_9ACTN</name>
<dbReference type="EMBL" id="CP141261">
    <property type="protein sequence ID" value="WRL62236.1"/>
    <property type="molecule type" value="Genomic_DNA"/>
</dbReference>
<evidence type="ECO:0000313" key="1">
    <source>
        <dbReference type="EMBL" id="WRL62236.1"/>
    </source>
</evidence>
<organism evidence="1 2">
    <name type="scientific">Blastococcus brunescens</name>
    <dbReference type="NCBI Taxonomy" id="1564165"/>
    <lineage>
        <taxon>Bacteria</taxon>
        <taxon>Bacillati</taxon>
        <taxon>Actinomycetota</taxon>
        <taxon>Actinomycetes</taxon>
        <taxon>Geodermatophilales</taxon>
        <taxon>Geodermatophilaceae</taxon>
        <taxon>Blastococcus</taxon>
    </lineage>
</organism>
<protein>
    <submittedName>
        <fullName evidence="1">Uncharacterized protein</fullName>
    </submittedName>
</protein>
<reference evidence="1 2" key="1">
    <citation type="submission" date="2023-12" db="EMBL/GenBank/DDBJ databases">
        <title>Blastococcus brunescens sp. nov., an actonobacterium isolated from sandstone collected in sahara desert.</title>
        <authorList>
            <person name="Gtari M."/>
            <person name="Ghodhbane F."/>
        </authorList>
    </citation>
    <scope>NUCLEOTIDE SEQUENCE [LARGE SCALE GENOMIC DNA]</scope>
    <source>
        <strain evidence="1 2">BMG 8361</strain>
    </source>
</reference>
<sequence length="44" mass="4179">MSVDGEDIPFAPLFAALAAGRSTCCCPAAPGSTSAGRSSTGCGS</sequence>
<keyword evidence="2" id="KW-1185">Reference proteome</keyword>
<evidence type="ECO:0000313" key="2">
    <source>
        <dbReference type="Proteomes" id="UP001324287"/>
    </source>
</evidence>
<gene>
    <name evidence="1" type="ORF">U6N30_19615</name>
</gene>
<accession>A0ABZ1AXK6</accession>
<proteinExistence type="predicted"/>
<dbReference type="Proteomes" id="UP001324287">
    <property type="component" value="Chromosome"/>
</dbReference>
<dbReference type="RefSeq" id="WP_324273591.1">
    <property type="nucleotide sequence ID" value="NZ_CP141261.1"/>
</dbReference>